<gene>
    <name evidence="1" type="ORF">LK07_13970</name>
</gene>
<dbReference type="RefSeq" id="WP_052269839.1">
    <property type="nucleotide sequence ID" value="NZ_CP021080.1"/>
</dbReference>
<dbReference type="AlphaFoldDB" id="A0A221NYA9"/>
<evidence type="ECO:0000313" key="2">
    <source>
        <dbReference type="Proteomes" id="UP000031501"/>
    </source>
</evidence>
<dbReference type="Proteomes" id="UP000031501">
    <property type="component" value="Chromosome"/>
</dbReference>
<proteinExistence type="predicted"/>
<evidence type="ECO:0000313" key="1">
    <source>
        <dbReference type="EMBL" id="ASN24967.1"/>
    </source>
</evidence>
<dbReference type="KEGG" id="splu:LK06_012840"/>
<name>A0A221NYA9_9ACTN</name>
<sequence length="99" mass="10564">MHLIHVRLRSPFGGPERSRLAALISSYAEEADGLEHVSVHRRVLGEVTLGLFLLAGSLAIAEESAARLVARALSSHAELHGHTILSVGAALVPGPWWNS</sequence>
<protein>
    <submittedName>
        <fullName evidence="1">Uncharacterized protein</fullName>
    </submittedName>
</protein>
<reference evidence="1 2" key="1">
    <citation type="submission" date="2017-07" db="EMBL/GenBank/DDBJ databases">
        <title>Genome sequence of Streptomyces pluripotens MUSC 137T.</title>
        <authorList>
            <person name="Ser H.-L."/>
            <person name="Lee L.-H."/>
        </authorList>
    </citation>
    <scope>NUCLEOTIDE SEQUENCE [LARGE SCALE GENOMIC DNA]</scope>
    <source>
        <strain evidence="1 2">MUSC 137</strain>
    </source>
</reference>
<keyword evidence="2" id="KW-1185">Reference proteome</keyword>
<dbReference type="OrthoDB" id="3543128at2"/>
<organism evidence="1 2">
    <name type="scientific">Streptomyces pluripotens</name>
    <dbReference type="NCBI Taxonomy" id="1355015"/>
    <lineage>
        <taxon>Bacteria</taxon>
        <taxon>Bacillati</taxon>
        <taxon>Actinomycetota</taxon>
        <taxon>Actinomycetes</taxon>
        <taxon>Kitasatosporales</taxon>
        <taxon>Streptomycetaceae</taxon>
        <taxon>Streptomyces</taxon>
    </lineage>
</organism>
<accession>A0A221NYA9</accession>
<dbReference type="EMBL" id="CP022433">
    <property type="protein sequence ID" value="ASN24967.1"/>
    <property type="molecule type" value="Genomic_DNA"/>
</dbReference>